<evidence type="ECO:0000313" key="1">
    <source>
        <dbReference type="Proteomes" id="UP000025227"/>
    </source>
</evidence>
<name>A0A7I4XZW0_HAECO</name>
<protein>
    <submittedName>
        <fullName evidence="2">Endo/exonuclease/phosphatase domain-containing protein</fullName>
    </submittedName>
</protein>
<proteinExistence type="predicted"/>
<reference evidence="2" key="1">
    <citation type="submission" date="2020-12" db="UniProtKB">
        <authorList>
            <consortium name="WormBaseParasite"/>
        </authorList>
    </citation>
    <scope>IDENTIFICATION</scope>
    <source>
        <strain evidence="2">MHco3</strain>
    </source>
</reference>
<organism evidence="1 2">
    <name type="scientific">Haemonchus contortus</name>
    <name type="common">Barber pole worm</name>
    <dbReference type="NCBI Taxonomy" id="6289"/>
    <lineage>
        <taxon>Eukaryota</taxon>
        <taxon>Metazoa</taxon>
        <taxon>Ecdysozoa</taxon>
        <taxon>Nematoda</taxon>
        <taxon>Chromadorea</taxon>
        <taxon>Rhabditida</taxon>
        <taxon>Rhabditina</taxon>
        <taxon>Rhabditomorpha</taxon>
        <taxon>Strongyloidea</taxon>
        <taxon>Trichostrongylidae</taxon>
        <taxon>Haemonchus</taxon>
    </lineage>
</organism>
<dbReference type="WBParaSite" id="HCON_00034060-00001">
    <property type="protein sequence ID" value="HCON_00034060-00001"/>
    <property type="gene ID" value="HCON_00034060"/>
</dbReference>
<dbReference type="Proteomes" id="UP000025227">
    <property type="component" value="Unplaced"/>
</dbReference>
<accession>A0A7I4XZW0</accession>
<dbReference type="OrthoDB" id="5856395at2759"/>
<dbReference type="AlphaFoldDB" id="A0A7I4XZW0"/>
<sequence>MLRRLDARANQRKVWNLLDEKTAEVPLQEAIVVAGNLNGHKHRDQGLVTDAKTVLYETIATQHRPLICALKITPPKPQLAERCGPTRIKWWRLKEKEAAVVTSVLLPAITTVDETWKEAAEAITRVARSQFGITKPGRLKLDKQTWLWTEHVRDEGGEKKKQHHACLIEKSCQLATL</sequence>
<evidence type="ECO:0000313" key="2">
    <source>
        <dbReference type="WBParaSite" id="HCON_00034060-00001"/>
    </source>
</evidence>
<keyword evidence="1" id="KW-1185">Reference proteome</keyword>